<reference evidence="3" key="1">
    <citation type="submission" date="2020-01" db="EMBL/GenBank/DDBJ databases">
        <authorList>
            <consortium name="DOE Joint Genome Institute"/>
            <person name="Haridas S."/>
            <person name="Albert R."/>
            <person name="Binder M."/>
            <person name="Bloem J."/>
            <person name="Labutti K."/>
            <person name="Salamov A."/>
            <person name="Andreopoulos B."/>
            <person name="Baker S.E."/>
            <person name="Barry K."/>
            <person name="Bills G."/>
            <person name="Bluhm B.H."/>
            <person name="Cannon C."/>
            <person name="Castanera R."/>
            <person name="Culley D.E."/>
            <person name="Daum C."/>
            <person name="Ezra D."/>
            <person name="Gonzalez J.B."/>
            <person name="Henrissat B."/>
            <person name="Kuo A."/>
            <person name="Liang C."/>
            <person name="Lipzen A."/>
            <person name="Lutzoni F."/>
            <person name="Magnuson J."/>
            <person name="Mondo S."/>
            <person name="Nolan M."/>
            <person name="Ohm R."/>
            <person name="Pangilinan J."/>
            <person name="Park H.-J."/>
            <person name="Ramirez L."/>
            <person name="Alfaro M."/>
            <person name="Sun H."/>
            <person name="Tritt A."/>
            <person name="Yoshinaga Y."/>
            <person name="Zwiers L.-H."/>
            <person name="Turgeon B.G."/>
            <person name="Goodwin S.B."/>
            <person name="Spatafora J.W."/>
            <person name="Crous P.W."/>
            <person name="Grigoriev I.V."/>
        </authorList>
    </citation>
    <scope>NUCLEOTIDE SEQUENCE</scope>
    <source>
        <strain evidence="3">P77</strain>
    </source>
</reference>
<dbReference type="PANTHER" id="PTHR47447">
    <property type="entry name" value="OS03G0856100 PROTEIN"/>
    <property type="match status" value="1"/>
</dbReference>
<dbReference type="AlphaFoldDB" id="A0A6A5KD31"/>
<accession>A0A6A5KD31</accession>
<sequence>MRAIWSRAASNPGTCRCTSCVSNTAAGARRGGRTALRGPWRFGTPTSTFVYTTIFAAGLATDARAKAARNREWEQAFARLNEAADRPPPEQEASEQDAKEVAAATERVHESLSLADLPSDLDWDVIHRIVGMELVEDDETLQTQALQSQIRDYAELDCEDLSFDSRFPGDPLLEWPVNTGPALARYNLPPQSLWAPDELRLAAMRRRFTWKKLAMQNLSAGLLIHELLHRAHVAIWSKTAREELQNLAPQIQQVIAMTEDQGEHARLDILEAIENLRSTPLDDSSPFEGSDSEILVDHPAIPSYHQDADGDFYAITAQLNRGLKQLLSLDNRRANHRQAVAIAKICHNILISSAPPDLQTYNTLLAGFQRWRRPALVDSVIAAFYVHKIRPNEFTCREILNYYAARNLPDDFSSFVAKMRGVGEALMLANPSITVNEASQGRVVRNDQNKLYQKVHPTPMVFDALISGVRRFAGFDRALDIYYEMKADGWGLDVGGLTKLLGSCIRRADWEGGLYVWQEINSIKSKAKSSDMAKAYNHMLSLCSVTGNTAAFNQILNELVKRGYNSKIIIDGAKRTTRSLQKKEYVAPAWMADNVLIALSDYIHDVKPSDSGDAQSVMTGEEEMFSQNAPDITEDDEPAPTDENEAWAAWLEHEFGERPKDP</sequence>
<dbReference type="PANTHER" id="PTHR47447:SF17">
    <property type="entry name" value="OS12G0638900 PROTEIN"/>
    <property type="match status" value="1"/>
</dbReference>
<dbReference type="Proteomes" id="UP000800040">
    <property type="component" value="Unassembled WGS sequence"/>
</dbReference>
<feature type="region of interest" description="Disordered" evidence="2">
    <location>
        <begin position="610"/>
        <end position="645"/>
    </location>
</feature>
<evidence type="ECO:0000313" key="4">
    <source>
        <dbReference type="Proteomes" id="UP000800040"/>
    </source>
</evidence>
<evidence type="ECO:0000256" key="1">
    <source>
        <dbReference type="ARBA" id="ARBA00022737"/>
    </source>
</evidence>
<dbReference type="EMBL" id="ML975305">
    <property type="protein sequence ID" value="KAF1834219.1"/>
    <property type="molecule type" value="Genomic_DNA"/>
</dbReference>
<protein>
    <submittedName>
        <fullName evidence="3">Uncharacterized protein</fullName>
    </submittedName>
</protein>
<evidence type="ECO:0000313" key="3">
    <source>
        <dbReference type="EMBL" id="KAF1834219.1"/>
    </source>
</evidence>
<keyword evidence="1" id="KW-0677">Repeat</keyword>
<name>A0A6A5KD31_9PLEO</name>
<feature type="compositionally biased region" description="Acidic residues" evidence="2">
    <location>
        <begin position="632"/>
        <end position="645"/>
    </location>
</feature>
<proteinExistence type="predicted"/>
<gene>
    <name evidence="3" type="ORF">BDW02DRAFT_344314</name>
</gene>
<dbReference type="OrthoDB" id="185373at2759"/>
<organism evidence="3 4">
    <name type="scientific">Decorospora gaudefroyi</name>
    <dbReference type="NCBI Taxonomy" id="184978"/>
    <lineage>
        <taxon>Eukaryota</taxon>
        <taxon>Fungi</taxon>
        <taxon>Dikarya</taxon>
        <taxon>Ascomycota</taxon>
        <taxon>Pezizomycotina</taxon>
        <taxon>Dothideomycetes</taxon>
        <taxon>Pleosporomycetidae</taxon>
        <taxon>Pleosporales</taxon>
        <taxon>Pleosporineae</taxon>
        <taxon>Pleosporaceae</taxon>
        <taxon>Decorospora</taxon>
    </lineage>
</organism>
<evidence type="ECO:0000256" key="2">
    <source>
        <dbReference type="SAM" id="MobiDB-lite"/>
    </source>
</evidence>
<keyword evidence="4" id="KW-1185">Reference proteome</keyword>
<dbReference type="InterPro" id="IPR011990">
    <property type="entry name" value="TPR-like_helical_dom_sf"/>
</dbReference>
<dbReference type="Gene3D" id="1.25.40.10">
    <property type="entry name" value="Tetratricopeptide repeat domain"/>
    <property type="match status" value="2"/>
</dbReference>